<keyword evidence="3" id="KW-0812">Transmembrane</keyword>
<dbReference type="RefSeq" id="WP_121806884.1">
    <property type="nucleotide sequence ID" value="NZ_RDBE01000009.1"/>
</dbReference>
<dbReference type="Gene3D" id="2.40.260.10">
    <property type="entry name" value="Sortase"/>
    <property type="match status" value="1"/>
</dbReference>
<reference evidence="4 5" key="1">
    <citation type="submission" date="2018-10" db="EMBL/GenBank/DDBJ databases">
        <title>Marmoricola sp. 4Q3S-7 whole genome shotgun sequence.</title>
        <authorList>
            <person name="Li F."/>
        </authorList>
    </citation>
    <scope>NUCLEOTIDE SEQUENCE [LARGE SCALE GENOMIC DNA]</scope>
    <source>
        <strain evidence="4 5">4Q3S-7</strain>
    </source>
</reference>
<keyword evidence="3" id="KW-1133">Transmembrane helix</keyword>
<dbReference type="Proteomes" id="UP000281708">
    <property type="component" value="Unassembled WGS sequence"/>
</dbReference>
<dbReference type="AlphaFoldDB" id="A0A3L8P0Z3"/>
<evidence type="ECO:0000256" key="1">
    <source>
        <dbReference type="ARBA" id="ARBA00022801"/>
    </source>
</evidence>
<dbReference type="SUPFAM" id="SSF63817">
    <property type="entry name" value="Sortase"/>
    <property type="match status" value="1"/>
</dbReference>
<dbReference type="EMBL" id="RDBE01000009">
    <property type="protein sequence ID" value="RLV48562.1"/>
    <property type="molecule type" value="Genomic_DNA"/>
</dbReference>
<dbReference type="InterPro" id="IPR042003">
    <property type="entry name" value="Sortase_E"/>
</dbReference>
<feature type="active site" description="Proton donor/acceptor" evidence="2">
    <location>
        <position position="120"/>
    </location>
</feature>
<organism evidence="4 5">
    <name type="scientific">Nocardioides mangrovicus</name>
    <dbReference type="NCBI Taxonomy" id="2478913"/>
    <lineage>
        <taxon>Bacteria</taxon>
        <taxon>Bacillati</taxon>
        <taxon>Actinomycetota</taxon>
        <taxon>Actinomycetes</taxon>
        <taxon>Propionibacteriales</taxon>
        <taxon>Nocardioidaceae</taxon>
        <taxon>Nocardioides</taxon>
    </lineage>
</organism>
<evidence type="ECO:0000313" key="4">
    <source>
        <dbReference type="EMBL" id="RLV48562.1"/>
    </source>
</evidence>
<evidence type="ECO:0000313" key="5">
    <source>
        <dbReference type="Proteomes" id="UP000281708"/>
    </source>
</evidence>
<feature type="active site" description="Acyl-thioester intermediate" evidence="2">
    <location>
        <position position="193"/>
    </location>
</feature>
<keyword evidence="5" id="KW-1185">Reference proteome</keyword>
<dbReference type="InterPro" id="IPR005754">
    <property type="entry name" value="Sortase"/>
</dbReference>
<gene>
    <name evidence="4" type="ORF">D9V37_14440</name>
</gene>
<comment type="caution">
    <text evidence="4">The sequence shown here is derived from an EMBL/GenBank/DDBJ whole genome shotgun (WGS) entry which is preliminary data.</text>
</comment>
<dbReference type="OrthoDB" id="5242879at2"/>
<accession>A0A3L8P0Z3</accession>
<dbReference type="CDD" id="cd05830">
    <property type="entry name" value="Sortase_E"/>
    <property type="match status" value="1"/>
</dbReference>
<keyword evidence="3" id="KW-0472">Membrane</keyword>
<dbReference type="GO" id="GO:0016787">
    <property type="term" value="F:hydrolase activity"/>
    <property type="evidence" value="ECO:0007669"/>
    <property type="project" value="UniProtKB-KW"/>
</dbReference>
<dbReference type="Pfam" id="PF04203">
    <property type="entry name" value="Sortase"/>
    <property type="match status" value="1"/>
</dbReference>
<name>A0A3L8P0Z3_9ACTN</name>
<proteinExistence type="predicted"/>
<evidence type="ECO:0000256" key="3">
    <source>
        <dbReference type="SAM" id="Phobius"/>
    </source>
</evidence>
<protein>
    <submittedName>
        <fullName evidence="4">Class E sortase</fullName>
    </submittedName>
</protein>
<sequence length="220" mass="23781">MSTSTEPRPAPASRRGASFWVGALLVLAGLGVLGYVGWEMYGTNVVSHHRAQRIEQQTQQAWAKGYDGPAGGIVRIPRFGRHFSAPIIKGFDDATLAKGVAWYPRGVGPGQVGNYVLAGHRVTHGEPFSKFPSLRKGDLVRIETRTTVYTYRLRNSGTSTIVDFRTAWPLYPVPAPGAAARRPTKAVITLITCSELFHTDNRSVVIGDLVSARPRGGVAG</sequence>
<feature type="transmembrane region" description="Helical" evidence="3">
    <location>
        <begin position="17"/>
        <end position="38"/>
    </location>
</feature>
<keyword evidence="1" id="KW-0378">Hydrolase</keyword>
<dbReference type="InterPro" id="IPR023365">
    <property type="entry name" value="Sortase_dom-sf"/>
</dbReference>
<evidence type="ECO:0000256" key="2">
    <source>
        <dbReference type="PIRSR" id="PIRSR605754-1"/>
    </source>
</evidence>